<evidence type="ECO:0000256" key="1">
    <source>
        <dbReference type="ARBA" id="ARBA00004832"/>
    </source>
</evidence>
<evidence type="ECO:0000313" key="10">
    <source>
        <dbReference type="EMBL" id="QKF93973.1"/>
    </source>
</evidence>
<dbReference type="CDD" id="cd04301">
    <property type="entry name" value="NAT_SF"/>
    <property type="match status" value="1"/>
</dbReference>
<evidence type="ECO:0000256" key="7">
    <source>
        <dbReference type="ARBA" id="ARBA00030832"/>
    </source>
</evidence>
<keyword evidence="5" id="KW-0012">Acyltransferase</keyword>
<comment type="catalytic activity">
    <reaction evidence="8">
        <text>D-glucosamine 6-phosphate + acetyl-CoA = N-acetyl-D-glucosamine 6-phosphate + CoA + H(+)</text>
        <dbReference type="Rhea" id="RHEA:10292"/>
        <dbReference type="ChEBI" id="CHEBI:15378"/>
        <dbReference type="ChEBI" id="CHEBI:57287"/>
        <dbReference type="ChEBI" id="CHEBI:57288"/>
        <dbReference type="ChEBI" id="CHEBI:57513"/>
        <dbReference type="ChEBI" id="CHEBI:58725"/>
        <dbReference type="EC" id="2.3.1.4"/>
    </reaction>
</comment>
<comment type="pathway">
    <text evidence="1">Nucleotide-sugar biosynthesis; UDP-N-acetyl-alpha-D-glucosamine biosynthesis; N-acetyl-alpha-D-glucosamine 1-phosphate from alpha-D-glucosamine 6-phosphate (route I): step 1/2.</text>
</comment>
<dbReference type="Gene3D" id="3.40.630.30">
    <property type="match status" value="1"/>
</dbReference>
<gene>
    <name evidence="10" type="ORF">Fadolivirus_1_515</name>
</gene>
<protein>
    <recommendedName>
        <fullName evidence="3">glucosamine-phosphate N-acetyltransferase</fullName>
        <ecNumber evidence="3">2.3.1.4</ecNumber>
    </recommendedName>
    <alternativeName>
        <fullName evidence="6">Phosphoglucosamine acetylase</fullName>
    </alternativeName>
    <alternativeName>
        <fullName evidence="7">Phosphoglucosamine transacetylase</fullName>
    </alternativeName>
</protein>
<keyword evidence="4" id="KW-0808">Transferase</keyword>
<evidence type="ECO:0000313" key="11">
    <source>
        <dbReference type="Proteomes" id="UP001162001"/>
    </source>
</evidence>
<dbReference type="FunFam" id="3.40.630.30:FF:000105">
    <property type="entry name" value="Glucosamine 6-phosphate N-acetyltransferase"/>
    <property type="match status" value="1"/>
</dbReference>
<dbReference type="InterPro" id="IPR039143">
    <property type="entry name" value="GNPNAT1-like"/>
</dbReference>
<evidence type="ECO:0000256" key="2">
    <source>
        <dbReference type="ARBA" id="ARBA00006048"/>
    </source>
</evidence>
<dbReference type="InterPro" id="IPR016181">
    <property type="entry name" value="Acyl_CoA_acyltransferase"/>
</dbReference>
<evidence type="ECO:0000256" key="4">
    <source>
        <dbReference type="ARBA" id="ARBA00022679"/>
    </source>
</evidence>
<reference evidence="10 11" key="1">
    <citation type="submission" date="2020-04" db="EMBL/GenBank/DDBJ databases">
        <title>Advantages and limits of metagenomic assembly and binning of a giant virus.</title>
        <authorList>
            <person name="Schulz F."/>
            <person name="Andreani J."/>
            <person name="Francis R."/>
            <person name="Boudjemaa H."/>
            <person name="Bou Khalil J.Y."/>
            <person name="Lee J."/>
            <person name="La Scola B."/>
            <person name="Woyke T."/>
        </authorList>
    </citation>
    <scope>NUCLEOTIDE SEQUENCE [LARGE SCALE GENOMIC DNA]</scope>
    <source>
        <strain evidence="10 11">FV1/VV64</strain>
    </source>
</reference>
<evidence type="ECO:0000256" key="5">
    <source>
        <dbReference type="ARBA" id="ARBA00023315"/>
    </source>
</evidence>
<dbReference type="PROSITE" id="PS51186">
    <property type="entry name" value="GNAT"/>
    <property type="match status" value="1"/>
</dbReference>
<dbReference type="Proteomes" id="UP001162001">
    <property type="component" value="Segment"/>
</dbReference>
<name>A0A7D3UQP6_9VIRU</name>
<dbReference type="PANTHER" id="PTHR13355">
    <property type="entry name" value="GLUCOSAMINE 6-PHOSPHATE N-ACETYLTRANSFERASE"/>
    <property type="match status" value="1"/>
</dbReference>
<accession>A0A7D3UQP6</accession>
<evidence type="ECO:0000256" key="8">
    <source>
        <dbReference type="ARBA" id="ARBA00048964"/>
    </source>
</evidence>
<proteinExistence type="inferred from homology"/>
<dbReference type="PANTHER" id="PTHR13355:SF11">
    <property type="entry name" value="GLUCOSAMINE 6-PHOSPHATE N-ACETYLTRANSFERASE"/>
    <property type="match status" value="1"/>
</dbReference>
<dbReference type="Pfam" id="PF00583">
    <property type="entry name" value="Acetyltransf_1"/>
    <property type="match status" value="1"/>
</dbReference>
<keyword evidence="11" id="KW-1185">Reference proteome</keyword>
<dbReference type="EMBL" id="MT418680">
    <property type="protein sequence ID" value="QKF93973.1"/>
    <property type="molecule type" value="Genomic_DNA"/>
</dbReference>
<dbReference type="EC" id="2.3.1.4" evidence="3"/>
<feature type="domain" description="N-acetyltransferase" evidence="9">
    <location>
        <begin position="4"/>
        <end position="143"/>
    </location>
</feature>
<organism evidence="10 11">
    <name type="scientific">Fadolivirus FV1/VV64</name>
    <dbReference type="NCBI Taxonomy" id="3070911"/>
    <lineage>
        <taxon>Viruses</taxon>
        <taxon>Varidnaviria</taxon>
        <taxon>Bamfordvirae</taxon>
        <taxon>Nucleocytoviricota</taxon>
        <taxon>Megaviricetes</taxon>
        <taxon>Imitervirales</taxon>
        <taxon>Mimiviridae</taxon>
        <taxon>Klosneuvirinae</taxon>
        <taxon>Fadolivirus</taxon>
        <taxon>Fadolivirus algeromassiliense</taxon>
    </lineage>
</organism>
<dbReference type="GO" id="GO:0004343">
    <property type="term" value="F:glucosamine 6-phosphate N-acetyltransferase activity"/>
    <property type="evidence" value="ECO:0007669"/>
    <property type="project" value="UniProtKB-EC"/>
</dbReference>
<evidence type="ECO:0000256" key="6">
    <source>
        <dbReference type="ARBA" id="ARBA00030011"/>
    </source>
</evidence>
<dbReference type="SUPFAM" id="SSF55729">
    <property type="entry name" value="Acyl-CoA N-acyltransferases (Nat)"/>
    <property type="match status" value="1"/>
</dbReference>
<comment type="similarity">
    <text evidence="2">Belongs to the acetyltransferase family. GNA1 subfamily.</text>
</comment>
<evidence type="ECO:0000256" key="3">
    <source>
        <dbReference type="ARBA" id="ARBA00012703"/>
    </source>
</evidence>
<dbReference type="InterPro" id="IPR000182">
    <property type="entry name" value="GNAT_dom"/>
</dbReference>
<evidence type="ECO:0000259" key="9">
    <source>
        <dbReference type="PROSITE" id="PS51186"/>
    </source>
</evidence>
<sequence length="143" mass="16376">MSVYTVSELQKSDYYHGFLQLLEQLTTVCANEITYQAFSDQFDKFKSKVFVVKENGQVIGTAALLVEEKFIHKLASVGHIEDVVVSQEYRDKGIGKLLINHCVEYAKNNGCYKVILNCAEKNIEFYKKCGFTNKNVEMSIYLH</sequence>